<evidence type="ECO:0000256" key="1">
    <source>
        <dbReference type="SAM" id="MobiDB-lite"/>
    </source>
</evidence>
<dbReference type="PANTHER" id="PTHR36452">
    <property type="entry name" value="CHROMOSOME 12, WHOLE GENOME SHOTGUN SEQUENCE"/>
    <property type="match status" value="1"/>
</dbReference>
<dbReference type="Proteomes" id="UP000193144">
    <property type="component" value="Unassembled WGS sequence"/>
</dbReference>
<dbReference type="AlphaFoldDB" id="A0A1Y1ZPW1"/>
<dbReference type="OrthoDB" id="2537769at2759"/>
<comment type="caution">
    <text evidence="2">The sequence shown here is derived from an EMBL/GenBank/DDBJ whole genome shotgun (WGS) entry which is preliminary data.</text>
</comment>
<sequence>MPRNSAKRSSPARRSSSKRPASDKPTPSRSSKRSKAAKTSYVEPETDEERKSADDAESPASDYEEEDGDDKLSASSSDHEVEPSSDEDAKPKRGTPRGRTGKGAGIPVRKKQMDEKELWKPGAKLEPGTQIVIKKPKARDAGETPYTDDTIHPNTMLFLKDLAANNDRQWLKMHDLDYRAALQDFTTFLEKLTEKVIEADETVPELPVKDIIFRIYRDVRFSKDQTPYKPHFSAAWSRTGRKGPYAGYYVQIQPGGKSFVGGGLWQPGAQPLALLRRDIDRKPHKIKHVLGDVGIRKAFLGGVANDDKKVVEAFTNQPENRSSALKKHPKGYENAHKDIKLLRLKSFTLGTKLSDGEVIGSQGLERIAELVGCMVPFVSYSFLCLGLALLADWRCCSAYGNAREESEASNEK</sequence>
<dbReference type="STRING" id="1231657.A0A1Y1ZPW1"/>
<keyword evidence="3" id="KW-1185">Reference proteome</keyword>
<organism evidence="2 3">
    <name type="scientific">Clohesyomyces aquaticus</name>
    <dbReference type="NCBI Taxonomy" id="1231657"/>
    <lineage>
        <taxon>Eukaryota</taxon>
        <taxon>Fungi</taxon>
        <taxon>Dikarya</taxon>
        <taxon>Ascomycota</taxon>
        <taxon>Pezizomycotina</taxon>
        <taxon>Dothideomycetes</taxon>
        <taxon>Pleosporomycetidae</taxon>
        <taxon>Pleosporales</taxon>
        <taxon>Lindgomycetaceae</taxon>
        <taxon>Clohesyomyces</taxon>
    </lineage>
</organism>
<dbReference type="EMBL" id="MCFA01000052">
    <property type="protein sequence ID" value="ORY12291.1"/>
    <property type="molecule type" value="Genomic_DNA"/>
</dbReference>
<dbReference type="Pfam" id="PF09365">
    <property type="entry name" value="DUF2461"/>
    <property type="match status" value="1"/>
</dbReference>
<reference evidence="2 3" key="1">
    <citation type="submission" date="2016-07" db="EMBL/GenBank/DDBJ databases">
        <title>Pervasive Adenine N6-methylation of Active Genes in Fungi.</title>
        <authorList>
            <consortium name="DOE Joint Genome Institute"/>
            <person name="Mondo S.J."/>
            <person name="Dannebaum R.O."/>
            <person name="Kuo R.C."/>
            <person name="Labutti K."/>
            <person name="Haridas S."/>
            <person name="Kuo A."/>
            <person name="Salamov A."/>
            <person name="Ahrendt S.R."/>
            <person name="Lipzen A."/>
            <person name="Sullivan W."/>
            <person name="Andreopoulos W.B."/>
            <person name="Clum A."/>
            <person name="Lindquist E."/>
            <person name="Daum C."/>
            <person name="Ramamoorthy G.K."/>
            <person name="Gryganskyi A."/>
            <person name="Culley D."/>
            <person name="Magnuson J.K."/>
            <person name="James T.Y."/>
            <person name="O'Malley M.A."/>
            <person name="Stajich J.E."/>
            <person name="Spatafora J.W."/>
            <person name="Visel A."/>
            <person name="Grigoriev I.V."/>
        </authorList>
    </citation>
    <scope>NUCLEOTIDE SEQUENCE [LARGE SCALE GENOMIC DNA]</scope>
    <source>
        <strain evidence="2 3">CBS 115471</strain>
    </source>
</reference>
<dbReference type="PANTHER" id="PTHR36452:SF1">
    <property type="entry name" value="DUF2461 DOMAIN-CONTAINING PROTEIN"/>
    <property type="match status" value="1"/>
</dbReference>
<evidence type="ECO:0000313" key="3">
    <source>
        <dbReference type="Proteomes" id="UP000193144"/>
    </source>
</evidence>
<feature type="region of interest" description="Disordered" evidence="1">
    <location>
        <begin position="1"/>
        <end position="148"/>
    </location>
</feature>
<gene>
    <name evidence="2" type="ORF">BCR34DRAFT_563868</name>
</gene>
<name>A0A1Y1ZPW1_9PLEO</name>
<feature type="compositionally biased region" description="Basic and acidic residues" evidence="1">
    <location>
        <begin position="77"/>
        <end position="91"/>
    </location>
</feature>
<accession>A0A1Y1ZPW1</accession>
<evidence type="ECO:0000313" key="2">
    <source>
        <dbReference type="EMBL" id="ORY12291.1"/>
    </source>
</evidence>
<dbReference type="InterPro" id="IPR012808">
    <property type="entry name" value="CHP02453"/>
</dbReference>
<dbReference type="NCBIfam" id="TIGR02453">
    <property type="entry name" value="TIGR02453 family protein"/>
    <property type="match status" value="1"/>
</dbReference>
<protein>
    <recommendedName>
        <fullName evidence="4">DUF2461 domain-containing protein</fullName>
    </recommendedName>
</protein>
<proteinExistence type="predicted"/>
<evidence type="ECO:0008006" key="4">
    <source>
        <dbReference type="Google" id="ProtNLM"/>
    </source>
</evidence>